<evidence type="ECO:0000313" key="2">
    <source>
        <dbReference type="EMBL" id="VEU23476.1"/>
    </source>
</evidence>
<feature type="compositionally biased region" description="Polar residues" evidence="1">
    <location>
        <begin position="68"/>
        <end position="80"/>
    </location>
</feature>
<accession>A0A448YRE6</accession>
<dbReference type="InParanoid" id="A0A448YRE6"/>
<dbReference type="Proteomes" id="UP000290900">
    <property type="component" value="Unassembled WGS sequence"/>
</dbReference>
<dbReference type="AlphaFoldDB" id="A0A448YRE6"/>
<protein>
    <submittedName>
        <fullName evidence="2">DEKNAAC104595</fullName>
    </submittedName>
</protein>
<gene>
    <name evidence="2" type="ORF">BRENAR_LOCUS4206</name>
</gene>
<evidence type="ECO:0000256" key="1">
    <source>
        <dbReference type="SAM" id="MobiDB-lite"/>
    </source>
</evidence>
<organism evidence="2 3">
    <name type="scientific">Brettanomyces naardenensis</name>
    <name type="common">Yeast</name>
    <dbReference type="NCBI Taxonomy" id="13370"/>
    <lineage>
        <taxon>Eukaryota</taxon>
        <taxon>Fungi</taxon>
        <taxon>Dikarya</taxon>
        <taxon>Ascomycota</taxon>
        <taxon>Saccharomycotina</taxon>
        <taxon>Pichiomycetes</taxon>
        <taxon>Pichiales</taxon>
        <taxon>Pichiaceae</taxon>
        <taxon>Brettanomyces</taxon>
    </lineage>
</organism>
<keyword evidence="3" id="KW-1185">Reference proteome</keyword>
<dbReference type="EMBL" id="CAACVR010000045">
    <property type="protein sequence ID" value="VEU23476.1"/>
    <property type="molecule type" value="Genomic_DNA"/>
</dbReference>
<feature type="region of interest" description="Disordered" evidence="1">
    <location>
        <begin position="68"/>
        <end position="93"/>
    </location>
</feature>
<proteinExistence type="predicted"/>
<reference evidence="2 3" key="1">
    <citation type="submission" date="2018-12" db="EMBL/GenBank/DDBJ databases">
        <authorList>
            <person name="Tiukova I."/>
            <person name="Dainat J."/>
        </authorList>
    </citation>
    <scope>NUCLEOTIDE SEQUENCE [LARGE SCALE GENOMIC DNA]</scope>
</reference>
<sequence>MHHYKRFCGVYRECGLPDMSHNERVVDLPRICFEIYYPSYQQLATNGRKVSGPCILCAHSSNHIIESCSPSSNGPTSNPHSSQSSSTLRRNRT</sequence>
<evidence type="ECO:0000313" key="3">
    <source>
        <dbReference type="Proteomes" id="UP000290900"/>
    </source>
</evidence>
<name>A0A448YRE6_BRENA</name>